<dbReference type="Proteomes" id="UP001177260">
    <property type="component" value="Unassembled WGS sequence"/>
</dbReference>
<name>A0ACC3AM85_9EURO</name>
<organism evidence="1 2">
    <name type="scientific">Aspergillus melleus</name>
    <dbReference type="NCBI Taxonomy" id="138277"/>
    <lineage>
        <taxon>Eukaryota</taxon>
        <taxon>Fungi</taxon>
        <taxon>Dikarya</taxon>
        <taxon>Ascomycota</taxon>
        <taxon>Pezizomycotina</taxon>
        <taxon>Eurotiomycetes</taxon>
        <taxon>Eurotiomycetidae</taxon>
        <taxon>Eurotiales</taxon>
        <taxon>Aspergillaceae</taxon>
        <taxon>Aspergillus</taxon>
        <taxon>Aspergillus subgen. Circumdati</taxon>
    </lineage>
</organism>
<accession>A0ACC3AM85</accession>
<reference evidence="1 2" key="1">
    <citation type="journal article" date="2023" name="ACS Omega">
        <title>Identification of the Neoaspergillic Acid Biosynthesis Gene Cluster by Establishing an In Vitro CRISPR-Ribonucleoprotein Genetic System in Aspergillus melleus.</title>
        <authorList>
            <person name="Yuan B."/>
            <person name="Grau M.F."/>
            <person name="Murata R.M."/>
            <person name="Torok T."/>
            <person name="Venkateswaran K."/>
            <person name="Stajich J.E."/>
            <person name="Wang C.C.C."/>
        </authorList>
    </citation>
    <scope>NUCLEOTIDE SEQUENCE [LARGE SCALE GENOMIC DNA]</scope>
    <source>
        <strain evidence="1 2">IMV 1140</strain>
    </source>
</reference>
<evidence type="ECO:0000313" key="2">
    <source>
        <dbReference type="Proteomes" id="UP001177260"/>
    </source>
</evidence>
<protein>
    <submittedName>
        <fullName evidence="1">Uncharacterized protein</fullName>
    </submittedName>
</protein>
<proteinExistence type="predicted"/>
<comment type="caution">
    <text evidence="1">The sequence shown here is derived from an EMBL/GenBank/DDBJ whole genome shotgun (WGS) entry which is preliminary data.</text>
</comment>
<keyword evidence="2" id="KW-1185">Reference proteome</keyword>
<evidence type="ECO:0000313" key="1">
    <source>
        <dbReference type="EMBL" id="KAK1138496.1"/>
    </source>
</evidence>
<gene>
    <name evidence="1" type="ORF">N8T08_002446</name>
</gene>
<dbReference type="EMBL" id="JAOPJF010000145">
    <property type="protein sequence ID" value="KAK1138496.1"/>
    <property type="molecule type" value="Genomic_DNA"/>
</dbReference>
<sequence length="152" mass="16022">MSSHKALTMSGPYTDDNPEYHPSLAGAVTTKKLQQTLVAQIAIVNDAIVMASPGQGVTLGCIIGILNAVLANVESQNKPKAVILVSTRELAIECYDFVSKIEQHTGLSAQSLIGESAYEDANLPSSNFDIIVGAPEKTLGGAQSRQLLLNTL</sequence>